<comment type="caution">
    <text evidence="1">The sequence shown here is derived from an EMBL/GenBank/DDBJ whole genome shotgun (WGS) entry which is preliminary data.</text>
</comment>
<name>A0ABT3CMC0_9MYCO</name>
<sequence>MTRTALSLADREYFGYEDAAAYLRSKGLDDVSKHTIDTHYRRTKKLPGEPKRVGRKVFWHRSQLDALIEAL</sequence>
<dbReference type="EMBL" id="JACKTY010000051">
    <property type="protein sequence ID" value="MCV7230634.1"/>
    <property type="molecule type" value="Genomic_DNA"/>
</dbReference>
<gene>
    <name evidence="1" type="ORF">H7J73_31965</name>
</gene>
<dbReference type="GO" id="GO:0003677">
    <property type="term" value="F:DNA binding"/>
    <property type="evidence" value="ECO:0007669"/>
    <property type="project" value="UniProtKB-KW"/>
</dbReference>
<evidence type="ECO:0000313" key="2">
    <source>
        <dbReference type="Proteomes" id="UP001526201"/>
    </source>
</evidence>
<dbReference type="Proteomes" id="UP001526201">
    <property type="component" value="Unassembled WGS sequence"/>
</dbReference>
<protein>
    <submittedName>
        <fullName evidence="1">DNA-binding protein</fullName>
    </submittedName>
</protein>
<keyword evidence="1" id="KW-0238">DNA-binding</keyword>
<accession>A0ABT3CMC0</accession>
<organism evidence="1 2">
    <name type="scientific">Mycolicibacterium komossense</name>
    <dbReference type="NCBI Taxonomy" id="1779"/>
    <lineage>
        <taxon>Bacteria</taxon>
        <taxon>Bacillati</taxon>
        <taxon>Actinomycetota</taxon>
        <taxon>Actinomycetes</taxon>
        <taxon>Mycobacteriales</taxon>
        <taxon>Mycobacteriaceae</taxon>
        <taxon>Mycolicibacterium</taxon>
    </lineage>
</organism>
<keyword evidence="2" id="KW-1185">Reference proteome</keyword>
<dbReference type="RefSeq" id="WP_264071917.1">
    <property type="nucleotide sequence ID" value="NZ_JACKTY010000051.1"/>
</dbReference>
<proteinExistence type="predicted"/>
<reference evidence="1 2" key="1">
    <citation type="journal article" date="2022" name="BMC Genomics">
        <title>Comparative genome analysis of mycobacteria focusing on tRNA and non-coding RNA.</title>
        <authorList>
            <person name="Behra P.R.K."/>
            <person name="Pettersson B.M.F."/>
            <person name="Ramesh M."/>
            <person name="Das S."/>
            <person name="Dasgupta S."/>
            <person name="Kirsebom L.A."/>
        </authorList>
    </citation>
    <scope>NUCLEOTIDE SEQUENCE [LARGE SCALE GENOMIC DNA]</scope>
    <source>
        <strain evidence="1 2">DSM 44078</strain>
    </source>
</reference>
<evidence type="ECO:0000313" key="1">
    <source>
        <dbReference type="EMBL" id="MCV7230634.1"/>
    </source>
</evidence>